<keyword evidence="3" id="KW-1185">Reference proteome</keyword>
<gene>
    <name evidence="2" type="ORF">GNP93_02865</name>
</gene>
<dbReference type="InterPro" id="IPR034660">
    <property type="entry name" value="DinB/YfiT-like"/>
</dbReference>
<reference evidence="2 3" key="1">
    <citation type="submission" date="2019-11" db="EMBL/GenBank/DDBJ databases">
        <title>Draft genome sequences of five Paenibacillus species of dairy origin.</title>
        <authorList>
            <person name="Olajide A.M."/>
            <person name="Chen S."/>
            <person name="Lapointe G."/>
        </authorList>
    </citation>
    <scope>NUCLEOTIDE SEQUENCE [LARGE SCALE GENOMIC DNA]</scope>
    <source>
        <strain evidence="2 3">2CS3</strain>
    </source>
</reference>
<protein>
    <recommendedName>
        <fullName evidence="1">DinB-like domain-containing protein</fullName>
    </recommendedName>
</protein>
<feature type="domain" description="DinB-like" evidence="1">
    <location>
        <begin position="34"/>
        <end position="168"/>
    </location>
</feature>
<evidence type="ECO:0000313" key="3">
    <source>
        <dbReference type="Proteomes" id="UP000450917"/>
    </source>
</evidence>
<dbReference type="SUPFAM" id="SSF109854">
    <property type="entry name" value="DinB/YfiT-like putative metalloenzymes"/>
    <property type="match status" value="1"/>
</dbReference>
<dbReference type="Gene3D" id="1.20.120.450">
    <property type="entry name" value="dinb family like domain"/>
    <property type="match status" value="1"/>
</dbReference>
<sequence>MDDRGGQALTEGGMPLLTCGRFGDMETLVQSYAEGYNKLVQAIEGVTDEELLFKPAPEKWSIKEVVIHVCDAEMVGVDRMKRTLSEPNPLLFKFDPDAWASRMDYQSLDMQLYLTLFQALRASMVSVLTALKPEDWERTAVHNVTGKHTLEDIVRMFDRHVDTHIRQIERNKQAYAAVVR</sequence>
<name>A0A7X2Z770_9BACL</name>
<dbReference type="AlphaFoldDB" id="A0A7X2Z770"/>
<dbReference type="InterPro" id="IPR024775">
    <property type="entry name" value="DinB-like"/>
</dbReference>
<dbReference type="Pfam" id="PF12867">
    <property type="entry name" value="DinB_2"/>
    <property type="match status" value="1"/>
</dbReference>
<evidence type="ECO:0000313" key="2">
    <source>
        <dbReference type="EMBL" id="MUG69613.1"/>
    </source>
</evidence>
<comment type="caution">
    <text evidence="2">The sequence shown here is derived from an EMBL/GenBank/DDBJ whole genome shotgun (WGS) entry which is preliminary data.</text>
</comment>
<evidence type="ECO:0000259" key="1">
    <source>
        <dbReference type="Pfam" id="PF12867"/>
    </source>
</evidence>
<organism evidence="2 3">
    <name type="scientific">Paenibacillus validus</name>
    <dbReference type="NCBI Taxonomy" id="44253"/>
    <lineage>
        <taxon>Bacteria</taxon>
        <taxon>Bacillati</taxon>
        <taxon>Bacillota</taxon>
        <taxon>Bacilli</taxon>
        <taxon>Bacillales</taxon>
        <taxon>Paenibacillaceae</taxon>
        <taxon>Paenibacillus</taxon>
    </lineage>
</organism>
<dbReference type="Proteomes" id="UP000450917">
    <property type="component" value="Unassembled WGS sequence"/>
</dbReference>
<proteinExistence type="predicted"/>
<accession>A0A7X2Z770</accession>
<dbReference type="EMBL" id="WNZX01000002">
    <property type="protein sequence ID" value="MUG69613.1"/>
    <property type="molecule type" value="Genomic_DNA"/>
</dbReference>